<evidence type="ECO:0000256" key="1">
    <source>
        <dbReference type="SAM" id="MobiDB-lite"/>
    </source>
</evidence>
<protein>
    <submittedName>
        <fullName evidence="2">Uncharacterized protein</fullName>
    </submittedName>
</protein>
<feature type="compositionally biased region" description="Acidic residues" evidence="1">
    <location>
        <begin position="42"/>
        <end position="61"/>
    </location>
</feature>
<dbReference type="AlphaFoldDB" id="A0A5J5EIS5"/>
<accession>A0A5J5EIS5</accession>
<gene>
    <name evidence="2" type="ORF">FN846DRAFT_894436</name>
</gene>
<evidence type="ECO:0000313" key="2">
    <source>
        <dbReference type="EMBL" id="KAA8895154.1"/>
    </source>
</evidence>
<dbReference type="InParanoid" id="A0A5J5EIS5"/>
<keyword evidence="3" id="KW-1185">Reference proteome</keyword>
<comment type="caution">
    <text evidence="2">The sequence shown here is derived from an EMBL/GenBank/DDBJ whole genome shotgun (WGS) entry which is preliminary data.</text>
</comment>
<feature type="region of interest" description="Disordered" evidence="1">
    <location>
        <begin position="40"/>
        <end position="74"/>
    </location>
</feature>
<dbReference type="EMBL" id="VXIS01000285">
    <property type="protein sequence ID" value="KAA8895154.1"/>
    <property type="molecule type" value="Genomic_DNA"/>
</dbReference>
<reference evidence="2 3" key="1">
    <citation type="submission" date="2019-09" db="EMBL/GenBank/DDBJ databases">
        <title>Draft genome of the ectomycorrhizal ascomycete Sphaerosporella brunnea.</title>
        <authorList>
            <consortium name="DOE Joint Genome Institute"/>
            <person name="Benucci G.M."/>
            <person name="Marozzi G."/>
            <person name="Antonielli L."/>
            <person name="Sanchez S."/>
            <person name="Marco P."/>
            <person name="Wang X."/>
            <person name="Falini L.B."/>
            <person name="Barry K."/>
            <person name="Haridas S."/>
            <person name="Lipzen A."/>
            <person name="Labutti K."/>
            <person name="Grigoriev I.V."/>
            <person name="Murat C."/>
            <person name="Martin F."/>
            <person name="Albertini E."/>
            <person name="Donnini D."/>
            <person name="Bonito G."/>
        </authorList>
    </citation>
    <scope>NUCLEOTIDE SEQUENCE [LARGE SCALE GENOMIC DNA]</scope>
    <source>
        <strain evidence="2 3">Sb_GMNB300</strain>
    </source>
</reference>
<dbReference type="Proteomes" id="UP000326924">
    <property type="component" value="Unassembled WGS sequence"/>
</dbReference>
<proteinExistence type="predicted"/>
<evidence type="ECO:0000313" key="3">
    <source>
        <dbReference type="Proteomes" id="UP000326924"/>
    </source>
</evidence>
<organism evidence="2 3">
    <name type="scientific">Sphaerosporella brunnea</name>
    <dbReference type="NCBI Taxonomy" id="1250544"/>
    <lineage>
        <taxon>Eukaryota</taxon>
        <taxon>Fungi</taxon>
        <taxon>Dikarya</taxon>
        <taxon>Ascomycota</taxon>
        <taxon>Pezizomycotina</taxon>
        <taxon>Pezizomycetes</taxon>
        <taxon>Pezizales</taxon>
        <taxon>Pyronemataceae</taxon>
        <taxon>Sphaerosporella</taxon>
    </lineage>
</organism>
<sequence>MSQSKPISYYDLHVCTCAAHCHLDHTPVHWLIDTSVGSVSDMSDEDDNGSVLGESDEDDNGSEEHGADQSVCDIDDDQSFCDIDDDRFYGDSPVPARSPVPEPCVLDRQVLSPALETLEVTIYVSGNGQPHPKAADVCLLGCQTVGTLLDWVAVSLGLALFRFESGSVRIEGQEVFEFVDLNDCPVALELMEKLAADTMCFLILNFNSIWDCDRPGYTH</sequence>
<name>A0A5J5EIS5_9PEZI</name>